<evidence type="ECO:0000256" key="5">
    <source>
        <dbReference type="SAM" id="MobiDB-lite"/>
    </source>
</evidence>
<reference evidence="7 8" key="1">
    <citation type="submission" date="2018-12" db="EMBL/GenBank/DDBJ databases">
        <title>Amycolatopsis eburnea sp. nov. actinomycete associate with arbuscular mycorrhiza fungal spore.</title>
        <authorList>
            <person name="Lumyong S."/>
            <person name="Chaiya L."/>
        </authorList>
    </citation>
    <scope>NUCLEOTIDE SEQUENCE [LARGE SCALE GENOMIC DNA]</scope>
    <source>
        <strain evidence="7 8">GLM-1</strain>
    </source>
</reference>
<sequence>MSPEVLIAGAGPTGLTLACELARGGVPFRLVEAAPVPRPGSRGKGVQPRTLEVFDDLGVVDRVLAHGRLGMPIRSTGPDGRVTSNEPDPGERPGIPYPAGLITPEWRVEEALRLRLAELGGTVEFGTALDGFEQSGDGVSAVLVKDGETETVTARWLVGCDGGHSVVRKRAGIPFEGETRDEVRMIVADVRVDGLDREAWHMWRHAEGLVTLCPLPSTDLFQYQASVTPGQDPGLGLANLQAVLERRSGRTDVRLGEPEWVSLWRANVRLAARYREGRVFLAGDAAHIHSPAGGQGMNTGIQDAHNLGWKLAMGASPVLLDSYEAERRPVAADVLALSDARLKQAVDEKSIPIRRDARTTQLAVNYRGSVLARDDRDEAAALRAGDRAPDATGLSTVDGACRLFDLTRGGRFTVLDFGNATLPPGPRIFRVVDRPAGAGEIADTAGRLAEAYGATGRTLVLIRPDGHLGLISDAGDGEAVSAYLAAPR</sequence>
<dbReference type="InterPro" id="IPR050641">
    <property type="entry name" value="RIFMO-like"/>
</dbReference>
<dbReference type="Proteomes" id="UP000267081">
    <property type="component" value="Unassembled WGS sequence"/>
</dbReference>
<dbReference type="PANTHER" id="PTHR43004">
    <property type="entry name" value="TRK SYSTEM POTASSIUM UPTAKE PROTEIN"/>
    <property type="match status" value="1"/>
</dbReference>
<dbReference type="InterPro" id="IPR036188">
    <property type="entry name" value="FAD/NAD-bd_sf"/>
</dbReference>
<comment type="cofactor">
    <cofactor evidence="1">
        <name>FAD</name>
        <dbReference type="ChEBI" id="CHEBI:57692"/>
    </cofactor>
</comment>
<keyword evidence="4" id="KW-0274">FAD</keyword>
<evidence type="ECO:0000256" key="2">
    <source>
        <dbReference type="ARBA" id="ARBA00007801"/>
    </source>
</evidence>
<dbReference type="OrthoDB" id="8670884at2"/>
<dbReference type="RefSeq" id="WP_125310385.1">
    <property type="nucleotide sequence ID" value="NZ_RSEC01000046.1"/>
</dbReference>
<evidence type="ECO:0000259" key="6">
    <source>
        <dbReference type="Pfam" id="PF01494"/>
    </source>
</evidence>
<accession>A0A3R9DWK3</accession>
<evidence type="ECO:0000256" key="4">
    <source>
        <dbReference type="ARBA" id="ARBA00022827"/>
    </source>
</evidence>
<dbReference type="GO" id="GO:0016709">
    <property type="term" value="F:oxidoreductase activity, acting on paired donors, with incorporation or reduction of molecular oxygen, NAD(P)H as one donor, and incorporation of one atom of oxygen"/>
    <property type="evidence" value="ECO:0007669"/>
    <property type="project" value="UniProtKB-ARBA"/>
</dbReference>
<dbReference type="NCBIfam" id="NF004832">
    <property type="entry name" value="PRK06184.1"/>
    <property type="match status" value="1"/>
</dbReference>
<comment type="caution">
    <text evidence="7">The sequence shown here is derived from an EMBL/GenBank/DDBJ whole genome shotgun (WGS) entry which is preliminary data.</text>
</comment>
<feature type="domain" description="FAD-binding" evidence="6">
    <location>
        <begin position="4"/>
        <end position="336"/>
    </location>
</feature>
<dbReference type="SUPFAM" id="SSF51905">
    <property type="entry name" value="FAD/NAD(P)-binding domain"/>
    <property type="match status" value="1"/>
</dbReference>
<comment type="similarity">
    <text evidence="2">Belongs to the PheA/TfdB FAD monooxygenase family.</text>
</comment>
<gene>
    <name evidence="7" type="ORF">EIY87_19975</name>
</gene>
<proteinExistence type="inferred from homology"/>
<evidence type="ECO:0000256" key="1">
    <source>
        <dbReference type="ARBA" id="ARBA00001974"/>
    </source>
</evidence>
<protein>
    <submittedName>
        <fullName evidence="7">3-(3-hydroxyphenyl)propionate hydroxylase</fullName>
    </submittedName>
</protein>
<dbReference type="SUPFAM" id="SSF52833">
    <property type="entry name" value="Thioredoxin-like"/>
    <property type="match status" value="1"/>
</dbReference>
<evidence type="ECO:0000313" key="8">
    <source>
        <dbReference type="Proteomes" id="UP000267081"/>
    </source>
</evidence>
<keyword evidence="8" id="KW-1185">Reference proteome</keyword>
<evidence type="ECO:0000256" key="3">
    <source>
        <dbReference type="ARBA" id="ARBA00022630"/>
    </source>
</evidence>
<dbReference type="InterPro" id="IPR002938">
    <property type="entry name" value="FAD-bd"/>
</dbReference>
<dbReference type="Gene3D" id="3.50.50.60">
    <property type="entry name" value="FAD/NAD(P)-binding domain"/>
    <property type="match status" value="1"/>
</dbReference>
<keyword evidence="3" id="KW-0285">Flavoprotein</keyword>
<dbReference type="InterPro" id="IPR036249">
    <property type="entry name" value="Thioredoxin-like_sf"/>
</dbReference>
<feature type="region of interest" description="Disordered" evidence="5">
    <location>
        <begin position="70"/>
        <end position="98"/>
    </location>
</feature>
<name>A0A3R9DWK3_9PSEU</name>
<dbReference type="PANTHER" id="PTHR43004:SF19">
    <property type="entry name" value="BINDING MONOOXYGENASE, PUTATIVE (JCVI)-RELATED"/>
    <property type="match status" value="1"/>
</dbReference>
<organism evidence="7 8">
    <name type="scientific">Amycolatopsis eburnea</name>
    <dbReference type="NCBI Taxonomy" id="2267691"/>
    <lineage>
        <taxon>Bacteria</taxon>
        <taxon>Bacillati</taxon>
        <taxon>Actinomycetota</taxon>
        <taxon>Actinomycetes</taxon>
        <taxon>Pseudonocardiales</taxon>
        <taxon>Pseudonocardiaceae</taxon>
        <taxon>Amycolatopsis</taxon>
    </lineage>
</organism>
<dbReference type="Gene3D" id="3.40.30.120">
    <property type="match status" value="1"/>
</dbReference>
<dbReference type="Gene3D" id="3.30.70.2450">
    <property type="match status" value="1"/>
</dbReference>
<dbReference type="EMBL" id="RSEC01000046">
    <property type="protein sequence ID" value="RSD17088.1"/>
    <property type="molecule type" value="Genomic_DNA"/>
</dbReference>
<dbReference type="GO" id="GO:0071949">
    <property type="term" value="F:FAD binding"/>
    <property type="evidence" value="ECO:0007669"/>
    <property type="project" value="InterPro"/>
</dbReference>
<dbReference type="AlphaFoldDB" id="A0A3R9DWK3"/>
<dbReference type="PRINTS" id="PR00420">
    <property type="entry name" value="RNGMNOXGNASE"/>
</dbReference>
<dbReference type="Pfam" id="PF01494">
    <property type="entry name" value="FAD_binding_3"/>
    <property type="match status" value="1"/>
</dbReference>
<evidence type="ECO:0000313" key="7">
    <source>
        <dbReference type="EMBL" id="RSD17088.1"/>
    </source>
</evidence>